<evidence type="ECO:0000313" key="1">
    <source>
        <dbReference type="EMBL" id="KAK0070294.1"/>
    </source>
</evidence>
<reference evidence="1" key="2">
    <citation type="submission" date="2023-04" db="EMBL/GenBank/DDBJ databases">
        <authorList>
            <person name="Bu L."/>
            <person name="Lu L."/>
            <person name="Laidemitt M.R."/>
            <person name="Zhang S.M."/>
            <person name="Mutuku M."/>
            <person name="Mkoji G."/>
            <person name="Steinauer M."/>
            <person name="Loker E.S."/>
        </authorList>
    </citation>
    <scope>NUCLEOTIDE SEQUENCE</scope>
    <source>
        <strain evidence="1">KasaAsao</strain>
        <tissue evidence="1">Whole Snail</tissue>
    </source>
</reference>
<name>A0AAD8FQ60_BIOPF</name>
<keyword evidence="1" id="KW-0966">Cell projection</keyword>
<dbReference type="InterPro" id="IPR055325">
    <property type="entry name" value="CF161"/>
</dbReference>
<dbReference type="Pfam" id="PF24569">
    <property type="entry name" value="CFAP161"/>
    <property type="match status" value="1"/>
</dbReference>
<dbReference type="GO" id="GO:0060271">
    <property type="term" value="P:cilium assembly"/>
    <property type="evidence" value="ECO:0007669"/>
    <property type="project" value="TreeGrafter"/>
</dbReference>
<sequence length="300" mass="33731">MAHVRTYSPSVRIGNWNEEIQLEEDTLKDFLHRRANGQLQIQKSSGIIEKMTNPVQLSTSPDGHIRFGDTVMIVNKGNPDRTVYGVGQYPRDDSALAVHIPDLNNESDGGSSAASLLVLGTKKLSPCIRTAFKVLPANEYAQIGEKLRYSQPFYLVTAAPEIGQLALYSDVTLFSRCTDKARHQVAHLVPQFSFQCSWQIEHKNPLFRLEYEHEPVKANDACVIQHCKTRQNLCVEENYMINTFFGREYEISAHTYLDSHKAEKPVNLWMLVMGVAGDSAYPLSVNETGSQEAKEMKPSV</sequence>
<keyword evidence="1" id="KW-0969">Cilium</keyword>
<dbReference type="Proteomes" id="UP001233172">
    <property type="component" value="Unassembled WGS sequence"/>
</dbReference>
<protein>
    <submittedName>
        <fullName evidence="1">Cilia- and flagella-associated protein 161</fullName>
    </submittedName>
</protein>
<keyword evidence="2" id="KW-1185">Reference proteome</keyword>
<accession>A0AAD8FQ60</accession>
<comment type="caution">
    <text evidence="1">The sequence shown here is derived from an EMBL/GenBank/DDBJ whole genome shotgun (WGS) entry which is preliminary data.</text>
</comment>
<keyword evidence="1" id="KW-0282">Flagellum</keyword>
<proteinExistence type="predicted"/>
<dbReference type="AlphaFoldDB" id="A0AAD8FQ60"/>
<dbReference type="PANTHER" id="PTHR24274">
    <property type="entry name" value="CILIA- AND FLAGELLA-ASSOCIATED PROTEIN 161"/>
    <property type="match status" value="1"/>
</dbReference>
<organism evidence="1 2">
    <name type="scientific">Biomphalaria pfeifferi</name>
    <name type="common">Bloodfluke planorb</name>
    <name type="synonym">Freshwater snail</name>
    <dbReference type="NCBI Taxonomy" id="112525"/>
    <lineage>
        <taxon>Eukaryota</taxon>
        <taxon>Metazoa</taxon>
        <taxon>Spiralia</taxon>
        <taxon>Lophotrochozoa</taxon>
        <taxon>Mollusca</taxon>
        <taxon>Gastropoda</taxon>
        <taxon>Heterobranchia</taxon>
        <taxon>Euthyneura</taxon>
        <taxon>Panpulmonata</taxon>
        <taxon>Hygrophila</taxon>
        <taxon>Lymnaeoidea</taxon>
        <taxon>Planorbidae</taxon>
        <taxon>Biomphalaria</taxon>
    </lineage>
</organism>
<dbReference type="PANTHER" id="PTHR24274:SF1">
    <property type="entry name" value="CILIA- AND FLAGELLA-ASSOCIATED PROTEIN 161"/>
    <property type="match status" value="1"/>
</dbReference>
<reference evidence="1" key="1">
    <citation type="journal article" date="2023" name="PLoS Negl. Trop. Dis.">
        <title>A genome sequence for Biomphalaria pfeifferi, the major vector snail for the human-infecting parasite Schistosoma mansoni.</title>
        <authorList>
            <person name="Bu L."/>
            <person name="Lu L."/>
            <person name="Laidemitt M.R."/>
            <person name="Zhang S.M."/>
            <person name="Mutuku M."/>
            <person name="Mkoji G."/>
            <person name="Steinauer M."/>
            <person name="Loker E.S."/>
        </authorList>
    </citation>
    <scope>NUCLEOTIDE SEQUENCE</scope>
    <source>
        <strain evidence="1">KasaAsao</strain>
    </source>
</reference>
<dbReference type="EMBL" id="JASAOG010000001">
    <property type="protein sequence ID" value="KAK0070294.1"/>
    <property type="molecule type" value="Genomic_DNA"/>
</dbReference>
<gene>
    <name evidence="1" type="ORF">Bpfe_000277</name>
</gene>
<evidence type="ECO:0000313" key="2">
    <source>
        <dbReference type="Proteomes" id="UP001233172"/>
    </source>
</evidence>
<dbReference type="GO" id="GO:0031514">
    <property type="term" value="C:motile cilium"/>
    <property type="evidence" value="ECO:0007669"/>
    <property type="project" value="TreeGrafter"/>
</dbReference>